<dbReference type="InterPro" id="IPR039426">
    <property type="entry name" value="TonB-dep_rcpt-like"/>
</dbReference>
<keyword evidence="4 10" id="KW-0812">Transmembrane</keyword>
<proteinExistence type="inferred from homology"/>
<comment type="subcellular location">
    <subcellularLocation>
        <location evidence="1 10">Cell outer membrane</location>
        <topology evidence="1 10">Multi-pass membrane protein</topology>
    </subcellularLocation>
</comment>
<evidence type="ECO:0000256" key="5">
    <source>
        <dbReference type="ARBA" id="ARBA00022729"/>
    </source>
</evidence>
<dbReference type="AlphaFoldDB" id="A0A1I5INS0"/>
<dbReference type="InterPro" id="IPR036942">
    <property type="entry name" value="Beta-barrel_TonB_sf"/>
</dbReference>
<evidence type="ECO:0000256" key="9">
    <source>
        <dbReference type="ARBA" id="ARBA00023237"/>
    </source>
</evidence>
<dbReference type="InterPro" id="IPR000531">
    <property type="entry name" value="Beta-barrel_TonB"/>
</dbReference>
<feature type="domain" description="TonB-dependent receptor-like beta-barrel" evidence="12">
    <location>
        <begin position="217"/>
        <end position="590"/>
    </location>
</feature>
<name>A0A1I5INS0_9BACT</name>
<dbReference type="GO" id="GO:0015344">
    <property type="term" value="F:siderophore uptake transmembrane transporter activity"/>
    <property type="evidence" value="ECO:0007669"/>
    <property type="project" value="TreeGrafter"/>
</dbReference>
<sequence>MILLVWAFTFFGSDIQKIDTVGLQEIEVISPAYERFGQGQKSIKWSQKDLEAYQSRSLADLLADQSPVFIRSYGPGMLASPSFRGSSAGHTAVFWNGIPLNSPSLGQSDFSLLPVFAIDQASLQFGSSGALLGNEAIGGSVNLKSQAGFQEKSSLLLSQEFSSFGNYQTNIKGGISGKKLALQSKIYHQFAANKYPFRNLALPGTPIQEQDHAQVIQKGIVTDLNWRISDNKSLKTSIWLHQAEREIQPPMGSSTQDFQEDQALRWSMNYEIFKKKSTLAFQSGLVREELIFNGIENNTSQFILGGAWDYFPTEQLSFHSGARITLVKGDLSTYAAIDERLEIFQSAKYSPTNRLSLSLNLRQLGYGDQLVPLIPGAGLDWTFLEHKNQSLELKISAGRGFKVPTLNDRFWSPGGNPELLPENSWNVESGLHWKKNSFSQSLTFYSMNVDNWIIWLPQGSFWSPQNIRKVRSDGVEYQGSLKFKTGAVDWFSQWQYSLNRAVSLVGISQNDPSLGKQLPYTPRHQAGLSLQAQVQKFSIQAQTNYTEERKITADNPRTLSPFFLADLGISYTGFSISKIQIPLQVRIQNLLNTQYQVIYLRPMPGRSINFNISFQL</sequence>
<protein>
    <submittedName>
        <fullName evidence="14">Iron complex outermembrane recepter protein</fullName>
    </submittedName>
</protein>
<dbReference type="RefSeq" id="WP_139217505.1">
    <property type="nucleotide sequence ID" value="NZ_FOVW01000009.1"/>
</dbReference>
<keyword evidence="7 10" id="KW-0472">Membrane</keyword>
<dbReference type="PANTHER" id="PTHR30069:SF29">
    <property type="entry name" value="HEMOGLOBIN AND HEMOGLOBIN-HAPTOGLOBIN-BINDING PROTEIN 1-RELATED"/>
    <property type="match status" value="1"/>
</dbReference>
<dbReference type="STRING" id="226506.SAMN04488519_10992"/>
<keyword evidence="8" id="KW-0675">Receptor</keyword>
<dbReference type="Gene3D" id="2.170.130.10">
    <property type="entry name" value="TonB-dependent receptor, plug domain"/>
    <property type="match status" value="1"/>
</dbReference>
<evidence type="ECO:0000256" key="1">
    <source>
        <dbReference type="ARBA" id="ARBA00004571"/>
    </source>
</evidence>
<keyword evidence="3 10" id="KW-1134">Transmembrane beta strand</keyword>
<feature type="domain" description="TonB-dependent receptor plug" evidence="13">
    <location>
        <begin position="46"/>
        <end position="139"/>
    </location>
</feature>
<dbReference type="PROSITE" id="PS52016">
    <property type="entry name" value="TONB_DEPENDENT_REC_3"/>
    <property type="match status" value="1"/>
</dbReference>
<keyword evidence="6 11" id="KW-0798">TonB box</keyword>
<evidence type="ECO:0000256" key="7">
    <source>
        <dbReference type="ARBA" id="ARBA00023136"/>
    </source>
</evidence>
<evidence type="ECO:0000256" key="10">
    <source>
        <dbReference type="PROSITE-ProRule" id="PRU01360"/>
    </source>
</evidence>
<comment type="similarity">
    <text evidence="10 11">Belongs to the TonB-dependent receptor family.</text>
</comment>
<evidence type="ECO:0000256" key="11">
    <source>
        <dbReference type="RuleBase" id="RU003357"/>
    </source>
</evidence>
<dbReference type="Pfam" id="PF07715">
    <property type="entry name" value="Plug"/>
    <property type="match status" value="1"/>
</dbReference>
<gene>
    <name evidence="14" type="ORF">SAMN04488519_10992</name>
</gene>
<keyword evidence="5" id="KW-0732">Signal</keyword>
<keyword evidence="2 10" id="KW-0813">Transport</keyword>
<evidence type="ECO:0000313" key="14">
    <source>
        <dbReference type="EMBL" id="SFO62092.1"/>
    </source>
</evidence>
<dbReference type="GO" id="GO:0009279">
    <property type="term" value="C:cell outer membrane"/>
    <property type="evidence" value="ECO:0007669"/>
    <property type="project" value="UniProtKB-SubCell"/>
</dbReference>
<keyword evidence="15" id="KW-1185">Reference proteome</keyword>
<dbReference type="PANTHER" id="PTHR30069">
    <property type="entry name" value="TONB-DEPENDENT OUTER MEMBRANE RECEPTOR"/>
    <property type="match status" value="1"/>
</dbReference>
<accession>A0A1I5INS0</accession>
<dbReference type="SUPFAM" id="SSF56935">
    <property type="entry name" value="Porins"/>
    <property type="match status" value="1"/>
</dbReference>
<dbReference type="EMBL" id="FOVW01000009">
    <property type="protein sequence ID" value="SFO62092.1"/>
    <property type="molecule type" value="Genomic_DNA"/>
</dbReference>
<evidence type="ECO:0000256" key="2">
    <source>
        <dbReference type="ARBA" id="ARBA00022448"/>
    </source>
</evidence>
<dbReference type="Gene3D" id="2.40.170.20">
    <property type="entry name" value="TonB-dependent receptor, beta-barrel domain"/>
    <property type="match status" value="1"/>
</dbReference>
<evidence type="ECO:0000256" key="4">
    <source>
        <dbReference type="ARBA" id="ARBA00022692"/>
    </source>
</evidence>
<evidence type="ECO:0000313" key="15">
    <source>
        <dbReference type="Proteomes" id="UP000199564"/>
    </source>
</evidence>
<dbReference type="GO" id="GO:0044718">
    <property type="term" value="P:siderophore transmembrane transport"/>
    <property type="evidence" value="ECO:0007669"/>
    <property type="project" value="TreeGrafter"/>
</dbReference>
<dbReference type="Pfam" id="PF00593">
    <property type="entry name" value="TonB_dep_Rec_b-barrel"/>
    <property type="match status" value="1"/>
</dbReference>
<keyword evidence="9 10" id="KW-0998">Cell outer membrane</keyword>
<evidence type="ECO:0000256" key="3">
    <source>
        <dbReference type="ARBA" id="ARBA00022452"/>
    </source>
</evidence>
<dbReference type="Proteomes" id="UP000199564">
    <property type="component" value="Unassembled WGS sequence"/>
</dbReference>
<dbReference type="InterPro" id="IPR012910">
    <property type="entry name" value="Plug_dom"/>
</dbReference>
<evidence type="ECO:0000256" key="8">
    <source>
        <dbReference type="ARBA" id="ARBA00023170"/>
    </source>
</evidence>
<reference evidence="15" key="1">
    <citation type="submission" date="2016-10" db="EMBL/GenBank/DDBJ databases">
        <authorList>
            <person name="Varghese N."/>
            <person name="Submissions S."/>
        </authorList>
    </citation>
    <scope>NUCLEOTIDE SEQUENCE [LARGE SCALE GENOMIC DNA]</scope>
    <source>
        <strain evidence="15">DSM 15282</strain>
    </source>
</reference>
<evidence type="ECO:0000256" key="6">
    <source>
        <dbReference type="ARBA" id="ARBA00023077"/>
    </source>
</evidence>
<evidence type="ECO:0000259" key="12">
    <source>
        <dbReference type="Pfam" id="PF00593"/>
    </source>
</evidence>
<organism evidence="14 15">
    <name type="scientific">Algoriphagus ornithinivorans</name>
    <dbReference type="NCBI Taxonomy" id="226506"/>
    <lineage>
        <taxon>Bacteria</taxon>
        <taxon>Pseudomonadati</taxon>
        <taxon>Bacteroidota</taxon>
        <taxon>Cytophagia</taxon>
        <taxon>Cytophagales</taxon>
        <taxon>Cyclobacteriaceae</taxon>
        <taxon>Algoriphagus</taxon>
    </lineage>
</organism>
<dbReference type="InterPro" id="IPR037066">
    <property type="entry name" value="Plug_dom_sf"/>
</dbReference>
<evidence type="ECO:0000259" key="13">
    <source>
        <dbReference type="Pfam" id="PF07715"/>
    </source>
</evidence>